<evidence type="ECO:0000256" key="3">
    <source>
        <dbReference type="ARBA" id="ARBA00022553"/>
    </source>
</evidence>
<evidence type="ECO:0000313" key="12">
    <source>
        <dbReference type="EMBL" id="ACL32480.1"/>
    </source>
</evidence>
<dbReference type="InterPro" id="IPR016055">
    <property type="entry name" value="A-D-PHexomutase_a/b/a-I/II/III"/>
</dbReference>
<dbReference type="Gene3D" id="3.30.310.50">
    <property type="entry name" value="Alpha-D-phosphohexomutase, C-terminal domain"/>
    <property type="match status" value="1"/>
</dbReference>
<dbReference type="EMBL" id="CP001321">
    <property type="protein sequence ID" value="ACL32480.1"/>
    <property type="molecule type" value="Genomic_DNA"/>
</dbReference>
<dbReference type="SUPFAM" id="SSF55957">
    <property type="entry name" value="Phosphoglucomutase, C-terminal domain"/>
    <property type="match status" value="1"/>
</dbReference>
<feature type="domain" description="Alpha-D-phosphohexomutase C-terminal" evidence="8">
    <location>
        <begin position="475"/>
        <end position="533"/>
    </location>
</feature>
<organism evidence="12 13">
    <name type="scientific">Glaesserella parasuis serovar 5 (strain SH0165)</name>
    <name type="common">Haemophilus parasuis</name>
    <dbReference type="NCBI Taxonomy" id="557723"/>
    <lineage>
        <taxon>Bacteria</taxon>
        <taxon>Pseudomonadati</taxon>
        <taxon>Pseudomonadota</taxon>
        <taxon>Gammaproteobacteria</taxon>
        <taxon>Pasteurellales</taxon>
        <taxon>Pasteurellaceae</taxon>
        <taxon>Glaesserella</taxon>
    </lineage>
</organism>
<dbReference type="SUPFAM" id="SSF53738">
    <property type="entry name" value="Phosphoglucomutase, first 3 domains"/>
    <property type="match status" value="3"/>
</dbReference>
<evidence type="ECO:0000256" key="2">
    <source>
        <dbReference type="ARBA" id="ARBA00010231"/>
    </source>
</evidence>
<dbReference type="InterPro" id="IPR005844">
    <property type="entry name" value="A-D-PHexomutase_a/b/a-I"/>
</dbReference>
<dbReference type="PATRIC" id="fig|557723.8.peg.849"/>
<dbReference type="GO" id="GO:0006166">
    <property type="term" value="P:purine ribonucleoside salvage"/>
    <property type="evidence" value="ECO:0007669"/>
    <property type="project" value="TreeGrafter"/>
</dbReference>
<dbReference type="InterPro" id="IPR036900">
    <property type="entry name" value="A-D-PHexomutase_C_sf"/>
</dbReference>
<dbReference type="GO" id="GO:0005975">
    <property type="term" value="P:carbohydrate metabolic process"/>
    <property type="evidence" value="ECO:0007669"/>
    <property type="project" value="InterPro"/>
</dbReference>
<dbReference type="Pfam" id="PF02880">
    <property type="entry name" value="PGM_PMM_III"/>
    <property type="match status" value="1"/>
</dbReference>
<evidence type="ECO:0000259" key="11">
    <source>
        <dbReference type="Pfam" id="PF02880"/>
    </source>
</evidence>
<evidence type="ECO:0000256" key="4">
    <source>
        <dbReference type="ARBA" id="ARBA00022723"/>
    </source>
</evidence>
<dbReference type="PANTHER" id="PTHR45745:SF1">
    <property type="entry name" value="PHOSPHOGLUCOMUTASE 2B-RELATED"/>
    <property type="match status" value="1"/>
</dbReference>
<feature type="domain" description="Alpha-D-phosphohexomutase alpha/beta/alpha" evidence="10">
    <location>
        <begin position="213"/>
        <end position="314"/>
    </location>
</feature>
<keyword evidence="5 7" id="KW-0460">Magnesium</keyword>
<dbReference type="RefSeq" id="WP_012621951.1">
    <property type="nucleotide sequence ID" value="NC_011852.1"/>
</dbReference>
<evidence type="ECO:0000259" key="10">
    <source>
        <dbReference type="Pfam" id="PF02879"/>
    </source>
</evidence>
<dbReference type="Pfam" id="PF00408">
    <property type="entry name" value="PGM_PMM_IV"/>
    <property type="match status" value="1"/>
</dbReference>
<dbReference type="STRING" id="557723.HAPS_0849"/>
<gene>
    <name evidence="12" type="primary">manB</name>
    <name evidence="12" type="ordered locus">HAPS_0849</name>
</gene>
<dbReference type="Gene3D" id="3.40.120.10">
    <property type="entry name" value="Alpha-D-Glucose-1,6-Bisphosphate, subunit A, domain 3"/>
    <property type="match status" value="3"/>
</dbReference>
<dbReference type="GO" id="GO:0008973">
    <property type="term" value="F:phosphopentomutase activity"/>
    <property type="evidence" value="ECO:0007669"/>
    <property type="project" value="TreeGrafter"/>
</dbReference>
<evidence type="ECO:0000313" key="13">
    <source>
        <dbReference type="Proteomes" id="UP000006743"/>
    </source>
</evidence>
<dbReference type="Proteomes" id="UP000006743">
    <property type="component" value="Chromosome"/>
</dbReference>
<evidence type="ECO:0000259" key="9">
    <source>
        <dbReference type="Pfam" id="PF02878"/>
    </source>
</evidence>
<proteinExistence type="inferred from homology"/>
<sequence>METLFQVAQNWLDQDPDLETRAELEQLISQAKANDAKAQAELASRFDGRLQFGTAGLRGRLQAGSMGMNRVLVAQTAGGLAEFLKGYDKEPSIVLGYDGRKNSDVFARDTAEIMAAAGIKTYLLPRKLPTPVLAYAIKYFDTTAGVMVTASHNPPEDNGYKVYLGKANGGGQIVSPADQEIAACIDKVAQGSIKDLPRSQNYTVLDDEIVDAYIAKTASLAKEPQVDINYVYTAMHGVGYEVLSKTLAKAGLPQPSIVAEQVWPDGTFPTVNFPNPEEKGALDLAIKVAKERNAEFIIANDPDADRLAVAVPDAQGNWKPLHGNVIGCFLGWYLAKQYHAQGKKGVLACSLVSSPALAEIANKYGFESEETLTGFKYIGKVNGLLFGFEEALGYLVDPDKVRDKDGISAAIMFLDLVRSLKKEGKTLADYADDFTREFGAYVSGQISIRVDDLSAIGKLMTALRTNPPSEVGGFKVATFLDHTKTDRQSDILVFVLENGSRLIARPSGTEPKIKFYLDARGTDPKNAEEVLAQFDASVRAILRQEQYGKQDC</sequence>
<evidence type="ECO:0000256" key="5">
    <source>
        <dbReference type="ARBA" id="ARBA00022842"/>
    </source>
</evidence>
<keyword evidence="4 7" id="KW-0479">Metal-binding</keyword>
<dbReference type="PANTHER" id="PTHR45745">
    <property type="entry name" value="PHOSPHOMANNOMUTASE 45A"/>
    <property type="match status" value="1"/>
</dbReference>
<feature type="domain" description="Alpha-D-phosphohexomutase alpha/beta/alpha" evidence="9">
    <location>
        <begin position="50"/>
        <end position="189"/>
    </location>
</feature>
<dbReference type="KEGG" id="hap:HAPS_0849"/>
<dbReference type="InterPro" id="IPR016066">
    <property type="entry name" value="A-D-PHexomutase_CS"/>
</dbReference>
<dbReference type="InterPro" id="IPR005846">
    <property type="entry name" value="A-D-PHexomutase_a/b/a-III"/>
</dbReference>
<evidence type="ECO:0000256" key="7">
    <source>
        <dbReference type="RuleBase" id="RU004326"/>
    </source>
</evidence>
<comment type="similarity">
    <text evidence="2 7">Belongs to the phosphohexose mutase family.</text>
</comment>
<evidence type="ECO:0000256" key="6">
    <source>
        <dbReference type="ARBA" id="ARBA00023235"/>
    </source>
</evidence>
<dbReference type="InterPro" id="IPR005843">
    <property type="entry name" value="A-D-PHexomutase_C"/>
</dbReference>
<feature type="domain" description="Alpha-D-phosphohexomutase alpha/beta/alpha" evidence="11">
    <location>
        <begin position="323"/>
        <end position="435"/>
    </location>
</feature>
<dbReference type="Pfam" id="PF02878">
    <property type="entry name" value="PGM_PMM_I"/>
    <property type="match status" value="1"/>
</dbReference>
<keyword evidence="6" id="KW-0413">Isomerase</keyword>
<dbReference type="CDD" id="cd05799">
    <property type="entry name" value="PGM2"/>
    <property type="match status" value="1"/>
</dbReference>
<dbReference type="HOGENOM" id="CLU_016950_0_1_6"/>
<dbReference type="PROSITE" id="PS00710">
    <property type="entry name" value="PGM_PMM"/>
    <property type="match status" value="1"/>
</dbReference>
<comment type="cofactor">
    <cofactor evidence="1">
        <name>Mg(2+)</name>
        <dbReference type="ChEBI" id="CHEBI:18420"/>
    </cofactor>
</comment>
<dbReference type="Pfam" id="PF02879">
    <property type="entry name" value="PGM_PMM_II"/>
    <property type="match status" value="1"/>
</dbReference>
<dbReference type="AlphaFoldDB" id="B8F578"/>
<dbReference type="GO" id="GO:0000287">
    <property type="term" value="F:magnesium ion binding"/>
    <property type="evidence" value="ECO:0007669"/>
    <property type="project" value="InterPro"/>
</dbReference>
<keyword evidence="13" id="KW-1185">Reference proteome</keyword>
<evidence type="ECO:0000259" key="8">
    <source>
        <dbReference type="Pfam" id="PF00408"/>
    </source>
</evidence>
<accession>B8F578</accession>
<protein>
    <submittedName>
        <fullName evidence="12">Phosphomannomutase</fullName>
    </submittedName>
</protein>
<keyword evidence="3" id="KW-0597">Phosphoprotein</keyword>
<evidence type="ECO:0000256" key="1">
    <source>
        <dbReference type="ARBA" id="ARBA00001946"/>
    </source>
</evidence>
<dbReference type="InterPro" id="IPR005845">
    <property type="entry name" value="A-D-PHexomutase_a/b/a-II"/>
</dbReference>
<reference evidence="12 13" key="1">
    <citation type="journal article" date="2009" name="J. Bacteriol.">
        <title>Complete genome sequence of Haemophilus parasuis SH0165.</title>
        <authorList>
            <person name="Yue M."/>
            <person name="Yang F."/>
            <person name="Yang J."/>
            <person name="Bei W."/>
            <person name="Cai X."/>
            <person name="Chen L."/>
            <person name="Dong J."/>
            <person name="Zhou R."/>
            <person name="Jin M."/>
            <person name="Jin Q."/>
            <person name="Chen H."/>
        </authorList>
    </citation>
    <scope>NUCLEOTIDE SEQUENCE [LARGE SCALE GENOMIC DNA]</scope>
    <source>
        <strain evidence="12 13">SH0165</strain>
    </source>
</reference>
<name>B8F578_GLAP5</name>